<dbReference type="AlphaFoldDB" id="A0A9E5MKL2"/>
<dbReference type="InterPro" id="IPR021382">
    <property type="entry name" value="DUF3014"/>
</dbReference>
<proteinExistence type="predicted"/>
<name>A0A9E5MKL2_9GAMM</name>
<sequence length="239" mass="27037">MTKNKPEPTPQVVQPEVVEPVVIPDEVEEAVSESPAPVEPRPVEEPLLPTPPSLDGSDDEALAIVESLSPQLVQWLVPEEQVRKWVLVVDMLAAGKLPQRHKPIDFPMPGFAVQALGDDEYLAAETNSQRVTVLIDAVTAIPPRTLGRYYREWLPLLEKAYGELGKEDSFRVRMNEAVARILAVEDVDEEAVLVQPHVFYEYEDKSLEQKSALDKALWRMGKDNREKLQAYLKELKFYL</sequence>
<evidence type="ECO:0000256" key="1">
    <source>
        <dbReference type="SAM" id="MobiDB-lite"/>
    </source>
</evidence>
<protein>
    <submittedName>
        <fullName evidence="2">DUF3014 domain-containing protein</fullName>
    </submittedName>
</protein>
<evidence type="ECO:0000313" key="3">
    <source>
        <dbReference type="Proteomes" id="UP000787472"/>
    </source>
</evidence>
<comment type="caution">
    <text evidence="2">The sequence shown here is derived from an EMBL/GenBank/DDBJ whole genome shotgun (WGS) entry which is preliminary data.</text>
</comment>
<keyword evidence="3" id="KW-1185">Reference proteome</keyword>
<dbReference type="RefSeq" id="WP_167184567.1">
    <property type="nucleotide sequence ID" value="NZ_JAAONZ010000004.1"/>
</dbReference>
<dbReference type="EMBL" id="JAAONZ010000004">
    <property type="protein sequence ID" value="NHO65527.1"/>
    <property type="molecule type" value="Genomic_DNA"/>
</dbReference>
<gene>
    <name evidence="2" type="ORF">G8770_08250</name>
</gene>
<dbReference type="Pfam" id="PF11219">
    <property type="entry name" value="DUF3014"/>
    <property type="match status" value="1"/>
</dbReference>
<reference evidence="2" key="1">
    <citation type="submission" date="2020-03" db="EMBL/GenBank/DDBJ databases">
        <authorList>
            <person name="Guo F."/>
        </authorList>
    </citation>
    <scope>NUCLEOTIDE SEQUENCE</scope>
    <source>
        <strain evidence="2">JCM 30134</strain>
    </source>
</reference>
<organism evidence="2 3">
    <name type="scientific">Pseudomaricurvus hydrocarbonicus</name>
    <dbReference type="NCBI Taxonomy" id="1470433"/>
    <lineage>
        <taxon>Bacteria</taxon>
        <taxon>Pseudomonadati</taxon>
        <taxon>Pseudomonadota</taxon>
        <taxon>Gammaproteobacteria</taxon>
        <taxon>Cellvibrionales</taxon>
        <taxon>Cellvibrionaceae</taxon>
        <taxon>Pseudomaricurvus</taxon>
    </lineage>
</organism>
<dbReference type="Proteomes" id="UP000787472">
    <property type="component" value="Unassembled WGS sequence"/>
</dbReference>
<feature type="region of interest" description="Disordered" evidence="1">
    <location>
        <begin position="24"/>
        <end position="55"/>
    </location>
</feature>
<accession>A0A9E5MKL2</accession>
<evidence type="ECO:0000313" key="2">
    <source>
        <dbReference type="EMBL" id="NHO65527.1"/>
    </source>
</evidence>